<evidence type="ECO:0000256" key="9">
    <source>
        <dbReference type="ARBA" id="ARBA00047984"/>
    </source>
</evidence>
<evidence type="ECO:0000256" key="10">
    <source>
        <dbReference type="ARBA" id="ARBA00060772"/>
    </source>
</evidence>
<keyword evidence="17" id="KW-1185">Reference proteome</keyword>
<evidence type="ECO:0000256" key="3">
    <source>
        <dbReference type="ARBA" id="ARBA00012552"/>
    </source>
</evidence>
<accession>A0ABD3NRD8</accession>
<dbReference type="SMART" id="SM00847">
    <property type="entry name" value="HA2"/>
    <property type="match status" value="1"/>
</dbReference>
<evidence type="ECO:0000256" key="7">
    <source>
        <dbReference type="ARBA" id="ARBA00022840"/>
    </source>
</evidence>
<dbReference type="PANTHER" id="PTHR18934">
    <property type="entry name" value="ATP-DEPENDENT RNA HELICASE"/>
    <property type="match status" value="1"/>
</dbReference>
<feature type="region of interest" description="Disordered" evidence="12">
    <location>
        <begin position="1697"/>
        <end position="1720"/>
    </location>
</feature>
<dbReference type="InterPro" id="IPR014001">
    <property type="entry name" value="Helicase_ATP-bd"/>
</dbReference>
<dbReference type="Gene3D" id="3.10.110.10">
    <property type="entry name" value="Ubiquitin Conjugating Enzyme"/>
    <property type="match status" value="1"/>
</dbReference>
<dbReference type="FunFam" id="3.40.50.300:FF:000526">
    <property type="entry name" value="DExH-box ATP-dependent RNA helicase DExH3"/>
    <property type="match status" value="1"/>
</dbReference>
<dbReference type="SMART" id="SM00490">
    <property type="entry name" value="HELICc"/>
    <property type="match status" value="1"/>
</dbReference>
<dbReference type="PANTHER" id="PTHR18934:SF237">
    <property type="entry name" value="ATP-DEPENDENT DNA_RNA HELICASE DHX36"/>
    <property type="match status" value="1"/>
</dbReference>
<dbReference type="InterPro" id="IPR007502">
    <property type="entry name" value="Helicase-assoc_dom"/>
</dbReference>
<evidence type="ECO:0000259" key="13">
    <source>
        <dbReference type="PROSITE" id="PS50908"/>
    </source>
</evidence>
<dbReference type="PROSITE" id="PS51192">
    <property type="entry name" value="HELICASE_ATP_BIND_1"/>
    <property type="match status" value="1"/>
</dbReference>
<dbReference type="SUPFAM" id="SSF53335">
    <property type="entry name" value="S-adenosyl-L-methionine-dependent methyltransferases"/>
    <property type="match status" value="1"/>
</dbReference>
<dbReference type="InterPro" id="IPR011545">
    <property type="entry name" value="DEAD/DEAH_box_helicase_dom"/>
</dbReference>
<keyword evidence="11" id="KW-0175">Coiled coil</keyword>
<protein>
    <recommendedName>
        <fullName evidence="3">RNA helicase</fullName>
        <ecNumber evidence="3">3.6.4.13</ecNumber>
    </recommendedName>
</protein>
<dbReference type="Gene3D" id="3.40.50.150">
    <property type="entry name" value="Vaccinia Virus protein VP39"/>
    <property type="match status" value="1"/>
</dbReference>
<evidence type="ECO:0000313" key="17">
    <source>
        <dbReference type="Proteomes" id="UP001516023"/>
    </source>
</evidence>
<keyword evidence="6" id="KW-0347">Helicase</keyword>
<dbReference type="Pfam" id="PF26026">
    <property type="entry name" value="RNA_hel_CTD"/>
    <property type="match status" value="1"/>
</dbReference>
<dbReference type="GO" id="GO:0016787">
    <property type="term" value="F:hydrolase activity"/>
    <property type="evidence" value="ECO:0007669"/>
    <property type="project" value="UniProtKB-KW"/>
</dbReference>
<dbReference type="InterPro" id="IPR016135">
    <property type="entry name" value="UBQ-conjugating_enzyme/RWD"/>
</dbReference>
<feature type="compositionally biased region" description="Polar residues" evidence="12">
    <location>
        <begin position="1239"/>
        <end position="1261"/>
    </location>
</feature>
<proteinExistence type="inferred from homology"/>
<evidence type="ECO:0000256" key="11">
    <source>
        <dbReference type="SAM" id="Coils"/>
    </source>
</evidence>
<evidence type="ECO:0000256" key="1">
    <source>
        <dbReference type="ARBA" id="ARBA00004379"/>
    </source>
</evidence>
<evidence type="ECO:0000256" key="4">
    <source>
        <dbReference type="ARBA" id="ARBA00022741"/>
    </source>
</evidence>
<dbReference type="GO" id="GO:0005524">
    <property type="term" value="F:ATP binding"/>
    <property type="evidence" value="ECO:0007669"/>
    <property type="project" value="UniProtKB-KW"/>
</dbReference>
<keyword evidence="4" id="KW-0547">Nucleotide-binding</keyword>
<feature type="coiled-coil region" evidence="11">
    <location>
        <begin position="1548"/>
        <end position="1598"/>
    </location>
</feature>
<dbReference type="CDD" id="cd02440">
    <property type="entry name" value="AdoMet_MTases"/>
    <property type="match status" value="1"/>
</dbReference>
<dbReference type="GO" id="GO:0003724">
    <property type="term" value="F:RNA helicase activity"/>
    <property type="evidence" value="ECO:0007669"/>
    <property type="project" value="UniProtKB-EC"/>
</dbReference>
<gene>
    <name evidence="16" type="ORF">HJC23_001712</name>
</gene>
<evidence type="ECO:0000313" key="16">
    <source>
        <dbReference type="EMBL" id="KAL3778543.1"/>
    </source>
</evidence>
<sequence length="2694" mass="301718">MALHQLINQDYSIVPYTEHTRSQPANSSTQYRTAQYSNNQSMTMNQFIHRILKSSTATAITKSSRHGAPSSSTSSTPSATSITSSVQHLLDEIQNAKLVYFGEFHSEHRIISLQTELVKEWSKRLRSVSDVSNHGLAAAAARKPRLHVIMEHFSVDMQELLERYQFRCSKGDDDDGNVPSFSEQDEEAFQQLVHSYKNDYGTEGHDLMPYSNLIQFCRETTMKSGGESDNNEGYCPVILHGGFIPRNHAARLNKECPDMESRRLFFEEMANQRGYLPKRGEAMYDALFDTSSKHHKNFTLRGPPEHKLLIQSLMNGADLYSPIDGGLHGDEDDSNDEETPFDRLYQAQLLKDHAMGYRIANIMLDHHHDSPTMTDRNPSSSDRYLIIAGFGHLKHYLGVPDCVNRYLRHVAISDPNESRRAVALDLLVNISHLPTAAKSRRGGGSGSALIGCQMMYEAYLEDSYPPLIDAIKKATQEDEDTDTDHIKQKFLKDLYLQHPTILDEYILKSDEVSGPLLHFNRGAGGFDHPCADYLFVYDEDDDHVITDTDISRVENSSTAKCSFHSTESTANDVAKMETMEAYEQVGHTAGIQGNAARARAIMSQLGYSEDDLAYLGDGDIYNFQGVANPHCVAKIQPGESVIDIGSGLGIDSFLAMRDCGADKTDNEPQSGPFVVGVDLALSEVRHATIRAKERGYAVPERLKFLRGDVERLQEILSNGDVPSENAFDVCISNGAFCLVPDKRKAFQNVFKALRHGGRCAISTTTIVSDHLDPSFEWPVCMRMFASLESLQPMLEEIGFGNVQIIDAESPMEGMDLPEDDPQEVEGRRFKIHGKYADQFAFMEKMDMDELCKVVTVYGEKLMVWNTVEKNNSFAMGRCNNRRTQERAAQERNVPSRARFSKGPPKRNAGRGGGGRDNNINNNGRGGGRGGRSGRSGRSAANEAVVQKLQDRAKQQRRDTGGISIASSQQQATASTNNVAKMTRHPLDGIDVSKLDVITLSPESIAIVERLLKAYDVWDGDVVGDDDFGEDEENNIDVVDEPENVDASDWTETVDEHTRDYDASDSIPMMQEKTERQQSYNHLEEHLFALLHGDDTYDDYCGDYDDEPDYKCSRDIDINDRAKRNFMDGVYKTDGDESDEDMDSCDHDDDYDQLKSNEDQNLMETPLFRHLTQHYSFEQHNVIQALKASHKRLLSKKIDSKLGDKSAAEDEGVMLEMAIDWLSLHVDENDLRSGFRVQAPSKQSSAKSFDQSKGLNNHPGWNQTIKAVPHESISIMPKLTESQYKKETKEAFSKWKSQQLSTELVRMGFHFNEVESVMSSFKAELDEVFGRQNEEDATALQPSSVLDGALFKNLIESVQSTYPIPPLCDKDLQNEMEEAALIERDQEREVLEAIYAEGFKVNTLNDACGDSGCEFANRRHHHYEIILRATALMPPARSDMSHLHVLTRAGYPLTSPPSLWFTNPTLPPTMLRRISTRVQIRARELIGQAAVYDLVEYLTENLSSWQEEYTDEEAQIEQCEENNVKTSKIDVIVEDNADEIDYYTATFTAEEIKKLSRRQRQKLRAAEKSHVRDAILLEKQRVKEQKDEERRERIRLEDSTVSSRRAEQVVERRWKEWVQEEAEKAARKAMNAAFLRDESREQAREAAEIARVEVLKFHGEIDECCGSSMGKATDLTSGKNLDQQIGPMNKEGLVTTDDEVAQHEQSESTSPAASVAAATTNSLSGTTAKTLAFTEKLRMMYEQKAKEKAAGISEEGQGGEEKNNLFESIHLSDAISVINAKTHDSTSPDRVPAPVVVSSPSIDNILQDILRTQRDQPWLVHPDARIATVVPDDDCRIQNLSGATASKKDKISNLLRKELEKKYTRSQGQSGKERSQTGVTDKFHEMLSSRSKLPAYKMRSEVLETIRTSQVTVVSGDTGCGKTTQVPQLVLDDLILKNRGADANIIVTQPRRISAIGVSERIAAERCERLGETVGYSIRLESKRSSKTRLLLCTTGVLIRRLQVDPDLAAVSHVFVDEVHERDLNTDFLLIILKDLLRRRPSLKLVLMSATLNADIFSQWFGCCPIVSIPGRVESFGICKILGLFKTNFALYAQPVKEFRLEDALQVTGHSILEQSDCARRNKPGDSTDANPSKTSLRRLYPNYSKNVIDSLAIVDESVINYDLIADLLQYICRYLEDGAILVFLPGLKEITTAKEALSKLDYFRDSNAMIYPLHSSLSNADQTAIFQRPPNGKRKIVLSTNIAETSITIDDVVFVVDTGRVKENRYDNLNKMPTLVECWVSKASAKQRKGRAGRVKPGYCWHLYSSHTHDKEIHDYQLPEMLRVGLEDLVLQILVLDLGEPSIFLKKAINPPSDLAIKNALELLESLGAVECKWHDQDQIVPSMANNCKLNVATSLTALGYHLAALPVHPRAGKMMVYGALFGLFDSCLTIAAAMTSRSPFISSFENRDAASLAKSGFASDDHISVLLAFNQWRDLRQKDGRQARNFLRENFLSYASLSNMLQLRKQLEKYMLDIGFSFPVGSSDLISVDSNDMHLLRAVIAAGLYPNIIVAPKVFSGKTAGEVAFRGRKGDVYLHPCTSAFSAHKLDSRYCCYHEIVKTSKVFVRDCAAVSKFALLLFGGALKVYQNHGIVAVDEWLKFRIQAKPATLVKYLRNTIEALLLEKIMNPKLDVSGTSKGMAVIGAVSALLKMESI</sequence>
<comment type="similarity">
    <text evidence="10">Belongs to the DExH box helicase family.</text>
</comment>
<evidence type="ECO:0000259" key="14">
    <source>
        <dbReference type="PROSITE" id="PS51192"/>
    </source>
</evidence>
<dbReference type="GO" id="GO:0033644">
    <property type="term" value="C:host cell membrane"/>
    <property type="evidence" value="ECO:0007669"/>
    <property type="project" value="UniProtKB-SubCell"/>
</dbReference>
<dbReference type="Proteomes" id="UP001516023">
    <property type="component" value="Unassembled WGS sequence"/>
</dbReference>
<dbReference type="Gene3D" id="3.40.50.11550">
    <property type="match status" value="1"/>
</dbReference>
<feature type="compositionally biased region" description="Low complexity" evidence="12">
    <location>
        <begin position="1706"/>
        <end position="1720"/>
    </location>
</feature>
<comment type="subcellular location">
    <subcellularLocation>
        <location evidence="1">Host membrane</location>
        <topology evidence="1">Single-pass membrane protein</topology>
    </subcellularLocation>
</comment>
<dbReference type="Pfam" id="PF07717">
    <property type="entry name" value="OB_NTP_bind"/>
    <property type="match status" value="1"/>
</dbReference>
<dbReference type="GO" id="GO:0003723">
    <property type="term" value="F:RNA binding"/>
    <property type="evidence" value="ECO:0007669"/>
    <property type="project" value="UniProtKB-KW"/>
</dbReference>
<feature type="coiled-coil region" evidence="11">
    <location>
        <begin position="1494"/>
        <end position="1521"/>
    </location>
</feature>
<dbReference type="InterPro" id="IPR029063">
    <property type="entry name" value="SAM-dependent_MTases_sf"/>
</dbReference>
<keyword evidence="7" id="KW-0067">ATP-binding</keyword>
<organism evidence="16 17">
    <name type="scientific">Cyclotella cryptica</name>
    <dbReference type="NCBI Taxonomy" id="29204"/>
    <lineage>
        <taxon>Eukaryota</taxon>
        <taxon>Sar</taxon>
        <taxon>Stramenopiles</taxon>
        <taxon>Ochrophyta</taxon>
        <taxon>Bacillariophyta</taxon>
        <taxon>Coscinodiscophyceae</taxon>
        <taxon>Thalassiosirophycidae</taxon>
        <taxon>Stephanodiscales</taxon>
        <taxon>Stephanodiscaceae</taxon>
        <taxon>Cyclotella</taxon>
    </lineage>
</organism>
<dbReference type="Pfam" id="PF21010">
    <property type="entry name" value="HA2_C"/>
    <property type="match status" value="1"/>
</dbReference>
<feature type="compositionally biased region" description="Gly residues" evidence="12">
    <location>
        <begin position="923"/>
        <end position="933"/>
    </location>
</feature>
<feature type="domain" description="Helicase ATP-binding" evidence="14">
    <location>
        <begin position="1902"/>
        <end position="2069"/>
    </location>
</feature>
<comment type="catalytic activity">
    <reaction evidence="9">
        <text>ATP + H2O = ADP + phosphate + H(+)</text>
        <dbReference type="Rhea" id="RHEA:13065"/>
        <dbReference type="ChEBI" id="CHEBI:15377"/>
        <dbReference type="ChEBI" id="CHEBI:15378"/>
        <dbReference type="ChEBI" id="CHEBI:30616"/>
        <dbReference type="ChEBI" id="CHEBI:43474"/>
        <dbReference type="ChEBI" id="CHEBI:456216"/>
        <dbReference type="EC" id="3.6.4.13"/>
    </reaction>
</comment>
<feature type="region of interest" description="Disordered" evidence="12">
    <location>
        <begin position="875"/>
        <end position="979"/>
    </location>
</feature>
<dbReference type="InterPro" id="IPR011709">
    <property type="entry name" value="DEAD-box_helicase_OB_fold"/>
</dbReference>
<dbReference type="InterPro" id="IPR001650">
    <property type="entry name" value="Helicase_C-like"/>
</dbReference>
<dbReference type="PROSITE" id="PS51194">
    <property type="entry name" value="HELICASE_CTER"/>
    <property type="match status" value="1"/>
</dbReference>
<dbReference type="Gene3D" id="1.20.120.1080">
    <property type="match status" value="1"/>
</dbReference>
<dbReference type="Pfam" id="PF00270">
    <property type="entry name" value="DEAD"/>
    <property type="match status" value="1"/>
</dbReference>
<comment type="caution">
    <text evidence="16">The sequence shown here is derived from an EMBL/GenBank/DDBJ whole genome shotgun (WGS) entry which is preliminary data.</text>
</comment>
<dbReference type="InterPro" id="IPR027417">
    <property type="entry name" value="P-loop_NTPase"/>
</dbReference>
<dbReference type="FunFam" id="3.40.50.300:FF:000325">
    <property type="entry name" value="ATP-dependent RNA helicase DHX29"/>
    <property type="match status" value="1"/>
</dbReference>
<dbReference type="Pfam" id="PF00271">
    <property type="entry name" value="Helicase_C"/>
    <property type="match status" value="1"/>
</dbReference>
<feature type="domain" description="Helicase C-terminal" evidence="15">
    <location>
        <begin position="2166"/>
        <end position="2337"/>
    </location>
</feature>
<keyword evidence="8" id="KW-0694">RNA-binding</keyword>
<dbReference type="PROSITE" id="PS50908">
    <property type="entry name" value="RWD"/>
    <property type="match status" value="1"/>
</dbReference>
<evidence type="ECO:0000256" key="12">
    <source>
        <dbReference type="SAM" id="MobiDB-lite"/>
    </source>
</evidence>
<dbReference type="InterPro" id="IPR059023">
    <property type="entry name" value="RNA_hel_CTD"/>
</dbReference>
<dbReference type="SUPFAM" id="SSF52540">
    <property type="entry name" value="P-loop containing nucleoside triphosphate hydrolases"/>
    <property type="match status" value="1"/>
</dbReference>
<feature type="domain" description="RWD" evidence="13">
    <location>
        <begin position="1385"/>
        <end position="1504"/>
    </location>
</feature>
<dbReference type="SMART" id="SM00487">
    <property type="entry name" value="DEXDc"/>
    <property type="match status" value="1"/>
</dbReference>
<evidence type="ECO:0000256" key="5">
    <source>
        <dbReference type="ARBA" id="ARBA00022801"/>
    </source>
</evidence>
<dbReference type="SUPFAM" id="SSF54495">
    <property type="entry name" value="UBC-like"/>
    <property type="match status" value="1"/>
</dbReference>
<comment type="similarity">
    <text evidence="2">Belongs to the DEAD box helicase family. DEAH subfamily.</text>
</comment>
<keyword evidence="5" id="KW-0378">Hydrolase</keyword>
<dbReference type="CDD" id="cd17917">
    <property type="entry name" value="DEXHc_RHA-like"/>
    <property type="match status" value="1"/>
</dbReference>
<dbReference type="Pfam" id="PF13847">
    <property type="entry name" value="Methyltransf_31"/>
    <property type="match status" value="1"/>
</dbReference>
<feature type="compositionally biased region" description="Low complexity" evidence="12">
    <location>
        <begin position="960"/>
        <end position="975"/>
    </location>
</feature>
<feature type="region of interest" description="Disordered" evidence="12">
    <location>
        <begin position="1237"/>
        <end position="1261"/>
    </location>
</feature>
<evidence type="ECO:0000256" key="2">
    <source>
        <dbReference type="ARBA" id="ARBA00008792"/>
    </source>
</evidence>
<feature type="compositionally biased region" description="Basic and acidic residues" evidence="12">
    <location>
        <begin position="948"/>
        <end position="959"/>
    </location>
</feature>
<dbReference type="PROSITE" id="PS00690">
    <property type="entry name" value="DEAH_ATP_HELICASE"/>
    <property type="match status" value="1"/>
</dbReference>
<dbReference type="InterPro" id="IPR006575">
    <property type="entry name" value="RWD_dom"/>
</dbReference>
<dbReference type="SUPFAM" id="SSF159501">
    <property type="entry name" value="EreA/ChaN-like"/>
    <property type="match status" value="1"/>
</dbReference>
<dbReference type="EMBL" id="JABMIG020000429">
    <property type="protein sequence ID" value="KAL3778543.1"/>
    <property type="molecule type" value="Genomic_DNA"/>
</dbReference>
<dbReference type="InterPro" id="IPR007314">
    <property type="entry name" value="Cofac_haem-bd_dom"/>
</dbReference>
<dbReference type="EC" id="3.6.4.13" evidence="3"/>
<dbReference type="Gene3D" id="3.40.50.300">
    <property type="entry name" value="P-loop containing nucleotide triphosphate hydrolases"/>
    <property type="match status" value="2"/>
</dbReference>
<feature type="region of interest" description="Disordered" evidence="12">
    <location>
        <begin position="58"/>
        <end position="80"/>
    </location>
</feature>
<dbReference type="CDD" id="cd18791">
    <property type="entry name" value="SF2_C_RHA"/>
    <property type="match status" value="1"/>
</dbReference>
<evidence type="ECO:0000256" key="6">
    <source>
        <dbReference type="ARBA" id="ARBA00022806"/>
    </source>
</evidence>
<dbReference type="Pfam" id="PF04187">
    <property type="entry name" value="Cofac_haem_bdg"/>
    <property type="match status" value="1"/>
</dbReference>
<dbReference type="InterPro" id="IPR025714">
    <property type="entry name" value="Methyltranfer_dom"/>
</dbReference>
<reference evidence="16 17" key="1">
    <citation type="journal article" date="2020" name="G3 (Bethesda)">
        <title>Improved Reference Genome for Cyclotella cryptica CCMP332, a Model for Cell Wall Morphogenesis, Salinity Adaptation, and Lipid Production in Diatoms (Bacillariophyta).</title>
        <authorList>
            <person name="Roberts W.R."/>
            <person name="Downey K.M."/>
            <person name="Ruck E.C."/>
            <person name="Traller J.C."/>
            <person name="Alverson A.J."/>
        </authorList>
    </citation>
    <scope>NUCLEOTIDE SEQUENCE [LARGE SCALE GENOMIC DNA]</scope>
    <source>
        <strain evidence="16 17">CCMP332</strain>
    </source>
</reference>
<name>A0ABD3NRD8_9STRA</name>
<dbReference type="InterPro" id="IPR002464">
    <property type="entry name" value="DNA/RNA_helicase_DEAH_CS"/>
</dbReference>
<evidence type="ECO:0000256" key="8">
    <source>
        <dbReference type="ARBA" id="ARBA00022884"/>
    </source>
</evidence>
<evidence type="ECO:0000259" key="15">
    <source>
        <dbReference type="PROSITE" id="PS51194"/>
    </source>
</evidence>
<dbReference type="Pfam" id="PF05773">
    <property type="entry name" value="RWD"/>
    <property type="match status" value="1"/>
</dbReference>